<feature type="signal peptide" evidence="1">
    <location>
        <begin position="1"/>
        <end position="24"/>
    </location>
</feature>
<evidence type="ECO:0000313" key="4">
    <source>
        <dbReference type="Proteomes" id="UP000664303"/>
    </source>
</evidence>
<gene>
    <name evidence="3" type="ORF">JYP50_08620</name>
</gene>
<keyword evidence="4" id="KW-1185">Reference proteome</keyword>
<dbReference type="Gene3D" id="3.30.160.670">
    <property type="match status" value="1"/>
</dbReference>
<evidence type="ECO:0000259" key="2">
    <source>
        <dbReference type="Pfam" id="PF13590"/>
    </source>
</evidence>
<sequence>MTLLRQRGRALIALAAGLLLTACASGPPKPDVDYKQGYNFGGVKKIAFYSGLGKVSGDNPMVLSDFQKDRVNDALSYALKAKGFEFVDDASEADMLLSWHLVTQFKTDVRTYNDPGMYGPYFGYNRYAMYSCWSCGGTEVVTRNYTDGYFIVDMIDPELRKSMWRGTIQSRIKDKDQLKNQEVVNAAAVRIFEAFPPGAAPAE</sequence>
<dbReference type="AlphaFoldDB" id="A0A939IJU3"/>
<organism evidence="3 4">
    <name type="scientific">Parahaliea mediterranea</name>
    <dbReference type="NCBI Taxonomy" id="651086"/>
    <lineage>
        <taxon>Bacteria</taxon>
        <taxon>Pseudomonadati</taxon>
        <taxon>Pseudomonadota</taxon>
        <taxon>Gammaproteobacteria</taxon>
        <taxon>Cellvibrionales</taxon>
        <taxon>Halieaceae</taxon>
        <taxon>Parahaliea</taxon>
    </lineage>
</organism>
<keyword evidence="1" id="KW-0732">Signal</keyword>
<protein>
    <submittedName>
        <fullName evidence="3">DUF4136 domain-containing protein</fullName>
    </submittedName>
</protein>
<evidence type="ECO:0000313" key="3">
    <source>
        <dbReference type="EMBL" id="MBN7796651.1"/>
    </source>
</evidence>
<comment type="caution">
    <text evidence="3">The sequence shown here is derived from an EMBL/GenBank/DDBJ whole genome shotgun (WGS) entry which is preliminary data.</text>
</comment>
<name>A0A939IJU3_9GAMM</name>
<dbReference type="EMBL" id="JAFKCZ010000005">
    <property type="protein sequence ID" value="MBN7796651.1"/>
    <property type="molecule type" value="Genomic_DNA"/>
</dbReference>
<dbReference type="Pfam" id="PF13590">
    <property type="entry name" value="DUF4136"/>
    <property type="match status" value="1"/>
</dbReference>
<dbReference type="InterPro" id="IPR025411">
    <property type="entry name" value="DUF4136"/>
</dbReference>
<dbReference type="PROSITE" id="PS51257">
    <property type="entry name" value="PROKAR_LIPOPROTEIN"/>
    <property type="match status" value="1"/>
</dbReference>
<feature type="chain" id="PRO_5037704518" evidence="1">
    <location>
        <begin position="25"/>
        <end position="203"/>
    </location>
</feature>
<proteinExistence type="predicted"/>
<accession>A0A939IJU3</accession>
<dbReference type="Proteomes" id="UP000664303">
    <property type="component" value="Unassembled WGS sequence"/>
</dbReference>
<feature type="domain" description="DUF4136" evidence="2">
    <location>
        <begin position="32"/>
        <end position="197"/>
    </location>
</feature>
<reference evidence="3" key="1">
    <citation type="submission" date="2021-02" db="EMBL/GenBank/DDBJ databases">
        <title>PHA producing bacteria isolated from coastal sediment in Guangdong, Shenzhen.</title>
        <authorList>
            <person name="Zheng W."/>
            <person name="Yu S."/>
            <person name="Huang Y."/>
        </authorList>
    </citation>
    <scope>NUCLEOTIDE SEQUENCE</scope>
    <source>
        <strain evidence="3">TN14-10</strain>
    </source>
</reference>
<evidence type="ECO:0000256" key="1">
    <source>
        <dbReference type="SAM" id="SignalP"/>
    </source>
</evidence>